<proteinExistence type="predicted"/>
<dbReference type="KEGG" id="tso:IZ6_12350"/>
<reference evidence="1 2" key="1">
    <citation type="submission" date="2020-08" db="EMBL/GenBank/DDBJ databases">
        <title>Genome sequence of Rhizobiales bacterium strain IZ6.</title>
        <authorList>
            <person name="Nakai R."/>
            <person name="Naganuma T."/>
        </authorList>
    </citation>
    <scope>NUCLEOTIDE SEQUENCE [LARGE SCALE GENOMIC DNA]</scope>
    <source>
        <strain evidence="1 2">IZ6</strain>
    </source>
</reference>
<gene>
    <name evidence="1" type="ORF">IZ6_12350</name>
</gene>
<organism evidence="1 2">
    <name type="scientific">Terrihabitans soli</name>
    <dbReference type="NCBI Taxonomy" id="708113"/>
    <lineage>
        <taxon>Bacteria</taxon>
        <taxon>Pseudomonadati</taxon>
        <taxon>Pseudomonadota</taxon>
        <taxon>Alphaproteobacteria</taxon>
        <taxon>Hyphomicrobiales</taxon>
        <taxon>Terrihabitans</taxon>
    </lineage>
</organism>
<evidence type="ECO:0008006" key="3">
    <source>
        <dbReference type="Google" id="ProtNLM"/>
    </source>
</evidence>
<keyword evidence="2" id="KW-1185">Reference proteome</keyword>
<accession>A0A6S6QU69</accession>
<evidence type="ECO:0000313" key="1">
    <source>
        <dbReference type="EMBL" id="BCJ90500.1"/>
    </source>
</evidence>
<protein>
    <recommendedName>
        <fullName evidence="3">DUF3750 domain-containing protein</fullName>
    </recommendedName>
</protein>
<evidence type="ECO:0000313" key="2">
    <source>
        <dbReference type="Proteomes" id="UP000515317"/>
    </source>
</evidence>
<name>A0A6S6QU69_9HYPH</name>
<dbReference type="AlphaFoldDB" id="A0A6S6QU69"/>
<dbReference type="InterPro" id="IPR022224">
    <property type="entry name" value="DUF3750"/>
</dbReference>
<sequence>MKRLIFAFALLFIVSLGSHAFWWWNQGWPDSWADADWASAELLPKAEDEPGAVVHVLGARVGNWRGIFAHHSWVVIKEKGAKTYTRYDVVGWGQPVRTNIRDVDGRWYGNTPVVLKTLRGADAEAAIPKIRKAVAEYPFRGLGTYRAWPGPNSNTFVAYIATRAPELAGGLLPTALGKDFRNAGFYAGAAPSGGGWQVSWNGVAGLTVGWVEGVEINILGAVTGLDIRRPALKLPGWGRIGLSPS</sequence>
<dbReference type="Pfam" id="PF12570">
    <property type="entry name" value="DUF3750"/>
    <property type="match status" value="1"/>
</dbReference>
<dbReference type="RefSeq" id="WP_222877126.1">
    <property type="nucleotide sequence ID" value="NZ_AP023361.1"/>
</dbReference>
<dbReference type="Proteomes" id="UP000515317">
    <property type="component" value="Chromosome"/>
</dbReference>
<dbReference type="EMBL" id="AP023361">
    <property type="protein sequence ID" value="BCJ90500.1"/>
    <property type="molecule type" value="Genomic_DNA"/>
</dbReference>